<dbReference type="EMBL" id="CAFAAI010000037">
    <property type="protein sequence ID" value="CAB4789916.1"/>
    <property type="molecule type" value="Genomic_DNA"/>
</dbReference>
<reference evidence="1" key="1">
    <citation type="submission" date="2020-05" db="EMBL/GenBank/DDBJ databases">
        <authorList>
            <person name="Chiriac C."/>
            <person name="Salcher M."/>
            <person name="Ghai R."/>
            <person name="Kavagutti S V."/>
        </authorList>
    </citation>
    <scope>NUCLEOTIDE SEQUENCE</scope>
</reference>
<evidence type="ECO:0000313" key="1">
    <source>
        <dbReference type="EMBL" id="CAB4789916.1"/>
    </source>
</evidence>
<protein>
    <submittedName>
        <fullName evidence="1">Unannotated protein</fullName>
    </submittedName>
</protein>
<sequence length="217" mass="24043">MSVWAAELFVVHQHAGEVGHHRWPAHERVGRAGHDDVIGNAQQQRWTGHCGAVDDHDCWHHATAIGERSCGESPAVQSAKPFGEVGARRPHHGHQWVALGPSGDRSSGDHRRCLRGQRTFTNAGVNVEPDNGAAAERSYISTRCARNVRAKRDSGVVFVQRHWFQTRRFVDPWSPLDGRLSIGKGESQLTVFAEWERIATNVHAALQRSACSEDLTS</sequence>
<name>A0A6J6X3U3_9ZZZZ</name>
<gene>
    <name evidence="1" type="ORF">UFOPK2992_00345</name>
</gene>
<organism evidence="1">
    <name type="scientific">freshwater metagenome</name>
    <dbReference type="NCBI Taxonomy" id="449393"/>
    <lineage>
        <taxon>unclassified sequences</taxon>
        <taxon>metagenomes</taxon>
        <taxon>ecological metagenomes</taxon>
    </lineage>
</organism>
<dbReference type="AlphaFoldDB" id="A0A6J6X3U3"/>
<accession>A0A6J6X3U3</accession>
<proteinExistence type="predicted"/>